<evidence type="ECO:0000256" key="6">
    <source>
        <dbReference type="ARBA" id="ARBA00022825"/>
    </source>
</evidence>
<evidence type="ECO:0000256" key="5">
    <source>
        <dbReference type="ARBA" id="ARBA00022801"/>
    </source>
</evidence>
<evidence type="ECO:0000313" key="10">
    <source>
        <dbReference type="Proteomes" id="UP001369082"/>
    </source>
</evidence>
<sequence>MSIFKHYFFCTLLLLVSSNSIGALPNAVNNNPLPSLAPLIKKVSPAVVDIAITSNLNQLQLGPRQQILAGLGSGVIIDAEHGYIITNYHVIENASEIIVKLISGHQFEATVVGQDIQSDIALLKIESTQPLVAIAFSDSDKLQVGDFTIAIGNPFGLGQTVTSGIVSALGRSGLNLQNLENYIQTDAAINSGNSGGALLNLKGELIGINTAILGPAGGNIGIAFAIPSNMVKNLTQQLLTFGKVHRGILGVKGGEVTPELAKSFSLDVQHGAFIYEVTPGSGADKAGLKAGDVITAINGTSIKSFAALRAKIGTLSAGKKITLNVLQNNKSKVISVVLGGTRPIPIQSKINPEVIFKGATLKDSGPNQKIPGVKVVTTEENSEASRLGLIEGDIIVAVNKIPVKNQLQLSDALKKAKNMQALNIVRDHRRMYIIVK</sequence>
<proteinExistence type="inferred from homology"/>
<comment type="similarity">
    <text evidence="1">Belongs to the peptidase S1C family.</text>
</comment>
<feature type="domain" description="PDZ" evidence="8">
    <location>
        <begin position="238"/>
        <end position="329"/>
    </location>
</feature>
<dbReference type="Pfam" id="PF00595">
    <property type="entry name" value="PDZ"/>
    <property type="match status" value="1"/>
</dbReference>
<evidence type="ECO:0000256" key="3">
    <source>
        <dbReference type="ARBA" id="ARBA00022729"/>
    </source>
</evidence>
<accession>A0ABU9GN36</accession>
<dbReference type="NCBIfam" id="TIGR02037">
    <property type="entry name" value="degP_htrA_DO"/>
    <property type="match status" value="1"/>
</dbReference>
<keyword evidence="10" id="KW-1185">Reference proteome</keyword>
<dbReference type="SMART" id="SM00228">
    <property type="entry name" value="PDZ"/>
    <property type="match status" value="2"/>
</dbReference>
<dbReference type="InterPro" id="IPR011782">
    <property type="entry name" value="Pept_S1C_Do"/>
</dbReference>
<keyword evidence="5 9" id="KW-0378">Hydrolase</keyword>
<keyword evidence="2" id="KW-0645">Protease</keyword>
<dbReference type="PROSITE" id="PS50106">
    <property type="entry name" value="PDZ"/>
    <property type="match status" value="2"/>
</dbReference>
<evidence type="ECO:0000313" key="9">
    <source>
        <dbReference type="EMBL" id="MEL0628701.1"/>
    </source>
</evidence>
<dbReference type="InterPro" id="IPR036034">
    <property type="entry name" value="PDZ_sf"/>
</dbReference>
<feature type="domain" description="PDZ" evidence="8">
    <location>
        <begin position="343"/>
        <end position="428"/>
    </location>
</feature>
<reference evidence="9 10" key="1">
    <citation type="submission" date="2024-02" db="EMBL/GenBank/DDBJ databases">
        <title>Bacteria isolated from the canopy kelp, Nereocystis luetkeana.</title>
        <authorList>
            <person name="Pfister C.A."/>
            <person name="Younker I.T."/>
            <person name="Light S.H."/>
        </authorList>
    </citation>
    <scope>NUCLEOTIDE SEQUENCE [LARGE SCALE GENOMIC DNA]</scope>
    <source>
        <strain evidence="9 10">TI.1.05</strain>
    </source>
</reference>
<dbReference type="SUPFAM" id="SSF50156">
    <property type="entry name" value="PDZ domain-like"/>
    <property type="match status" value="2"/>
</dbReference>
<gene>
    <name evidence="9" type="ORF">V6256_03685</name>
</gene>
<dbReference type="PRINTS" id="PR00834">
    <property type="entry name" value="PROTEASES2C"/>
</dbReference>
<dbReference type="Proteomes" id="UP001369082">
    <property type="component" value="Unassembled WGS sequence"/>
</dbReference>
<protein>
    <submittedName>
        <fullName evidence="9">Do family serine endopeptidase</fullName>
        <ecNumber evidence="9">3.4.21.107</ecNumber>
    </submittedName>
</protein>
<dbReference type="InterPro" id="IPR001478">
    <property type="entry name" value="PDZ"/>
</dbReference>
<evidence type="ECO:0000256" key="7">
    <source>
        <dbReference type="SAM" id="SignalP"/>
    </source>
</evidence>
<name>A0ABU9GN36_9GAMM</name>
<comment type="caution">
    <text evidence="9">The sequence shown here is derived from an EMBL/GenBank/DDBJ whole genome shotgun (WGS) entry which is preliminary data.</text>
</comment>
<dbReference type="PANTHER" id="PTHR22939">
    <property type="entry name" value="SERINE PROTEASE FAMILY S1C HTRA-RELATED"/>
    <property type="match status" value="1"/>
</dbReference>
<keyword evidence="3 7" id="KW-0732">Signal</keyword>
<keyword evidence="6" id="KW-0720">Serine protease</keyword>
<dbReference type="Gene3D" id="2.30.42.10">
    <property type="match status" value="2"/>
</dbReference>
<dbReference type="PANTHER" id="PTHR22939:SF129">
    <property type="entry name" value="SERINE PROTEASE HTRA2, MITOCHONDRIAL"/>
    <property type="match status" value="1"/>
</dbReference>
<dbReference type="GO" id="GO:0016787">
    <property type="term" value="F:hydrolase activity"/>
    <property type="evidence" value="ECO:0007669"/>
    <property type="project" value="UniProtKB-KW"/>
</dbReference>
<feature type="chain" id="PRO_5046434911" evidence="7">
    <location>
        <begin position="23"/>
        <end position="436"/>
    </location>
</feature>
<dbReference type="CDD" id="cd10839">
    <property type="entry name" value="cpPDZ1_DegP-like"/>
    <property type="match status" value="1"/>
</dbReference>
<dbReference type="SUPFAM" id="SSF50494">
    <property type="entry name" value="Trypsin-like serine proteases"/>
    <property type="match status" value="1"/>
</dbReference>
<organism evidence="9 10">
    <name type="scientific">Psychromonas aquatilis</name>
    <dbReference type="NCBI Taxonomy" id="2005072"/>
    <lineage>
        <taxon>Bacteria</taxon>
        <taxon>Pseudomonadati</taxon>
        <taxon>Pseudomonadota</taxon>
        <taxon>Gammaproteobacteria</taxon>
        <taxon>Alteromonadales</taxon>
        <taxon>Psychromonadaceae</taxon>
        <taxon>Psychromonas</taxon>
    </lineage>
</organism>
<dbReference type="EMBL" id="JBAKAZ010000008">
    <property type="protein sequence ID" value="MEL0628701.1"/>
    <property type="molecule type" value="Genomic_DNA"/>
</dbReference>
<dbReference type="RefSeq" id="WP_341596709.1">
    <property type="nucleotide sequence ID" value="NZ_JBAKAZ010000008.1"/>
</dbReference>
<keyword evidence="4" id="KW-0677">Repeat</keyword>
<evidence type="ECO:0000256" key="1">
    <source>
        <dbReference type="ARBA" id="ARBA00010541"/>
    </source>
</evidence>
<evidence type="ECO:0000259" key="8">
    <source>
        <dbReference type="PROSITE" id="PS50106"/>
    </source>
</evidence>
<dbReference type="InterPro" id="IPR001940">
    <property type="entry name" value="Peptidase_S1C"/>
</dbReference>
<dbReference type="EC" id="3.4.21.107" evidence="9"/>
<feature type="signal peptide" evidence="7">
    <location>
        <begin position="1"/>
        <end position="22"/>
    </location>
</feature>
<evidence type="ECO:0000256" key="4">
    <source>
        <dbReference type="ARBA" id="ARBA00022737"/>
    </source>
</evidence>
<dbReference type="Pfam" id="PF13365">
    <property type="entry name" value="Trypsin_2"/>
    <property type="match status" value="1"/>
</dbReference>
<evidence type="ECO:0000256" key="2">
    <source>
        <dbReference type="ARBA" id="ARBA00022670"/>
    </source>
</evidence>
<dbReference type="InterPro" id="IPR009003">
    <property type="entry name" value="Peptidase_S1_PA"/>
</dbReference>
<dbReference type="Gene3D" id="2.40.10.120">
    <property type="match status" value="1"/>
</dbReference>